<comment type="similarity">
    <text evidence="2">Belongs to the phospholipase D family.</text>
</comment>
<evidence type="ECO:0000256" key="3">
    <source>
        <dbReference type="ARBA" id="ARBA00012027"/>
    </source>
</evidence>
<dbReference type="InterPro" id="IPR001736">
    <property type="entry name" value="PLipase_D/transphosphatidylase"/>
</dbReference>
<dbReference type="Proteomes" id="UP000066284">
    <property type="component" value="Chromosome 1"/>
</dbReference>
<gene>
    <name evidence="8" type="ORF">NITINOP_3038</name>
</gene>
<dbReference type="SUPFAM" id="SSF56024">
    <property type="entry name" value="Phospholipase D/nuclease"/>
    <property type="match status" value="1"/>
</dbReference>
<dbReference type="PANTHER" id="PTHR43856:SF1">
    <property type="entry name" value="MITOCHONDRIAL CARDIOLIPIN HYDROLASE"/>
    <property type="match status" value="1"/>
</dbReference>
<dbReference type="EMBL" id="LN885086">
    <property type="protein sequence ID" value="CUQ68010.1"/>
    <property type="molecule type" value="Genomic_DNA"/>
</dbReference>
<evidence type="ECO:0000313" key="8">
    <source>
        <dbReference type="EMBL" id="CUQ68010.1"/>
    </source>
</evidence>
<dbReference type="GO" id="GO:0006793">
    <property type="term" value="P:phosphorus metabolic process"/>
    <property type="evidence" value="ECO:0007669"/>
    <property type="project" value="UniProtKB-ARBA"/>
</dbReference>
<dbReference type="OrthoDB" id="281759at2"/>
<evidence type="ECO:0000256" key="6">
    <source>
        <dbReference type="ARBA" id="ARBA00023098"/>
    </source>
</evidence>
<dbReference type="EC" id="3.1.4.4" evidence="3"/>
<evidence type="ECO:0000256" key="1">
    <source>
        <dbReference type="ARBA" id="ARBA00000798"/>
    </source>
</evidence>
<evidence type="ECO:0000313" key="9">
    <source>
        <dbReference type="Proteomes" id="UP000066284"/>
    </source>
</evidence>
<dbReference type="STRING" id="1715989.NITINOP_3038"/>
<protein>
    <recommendedName>
        <fullName evidence="3">phospholipase D</fullName>
        <ecNumber evidence="3">3.1.4.4</ecNumber>
    </recommendedName>
</protein>
<dbReference type="InterPro" id="IPR051406">
    <property type="entry name" value="PLD_domain"/>
</dbReference>
<dbReference type="GO" id="GO:0016042">
    <property type="term" value="P:lipid catabolic process"/>
    <property type="evidence" value="ECO:0007669"/>
    <property type="project" value="UniProtKB-KW"/>
</dbReference>
<dbReference type="Gene3D" id="3.30.870.10">
    <property type="entry name" value="Endonuclease Chain A"/>
    <property type="match status" value="1"/>
</dbReference>
<evidence type="ECO:0000256" key="5">
    <source>
        <dbReference type="ARBA" id="ARBA00022963"/>
    </source>
</evidence>
<dbReference type="GO" id="GO:0004630">
    <property type="term" value="F:phospholipase D activity"/>
    <property type="evidence" value="ECO:0007669"/>
    <property type="project" value="UniProtKB-EC"/>
</dbReference>
<comment type="catalytic activity">
    <reaction evidence="1">
        <text>a 1,2-diacyl-sn-glycero-3-phosphocholine + H2O = a 1,2-diacyl-sn-glycero-3-phosphate + choline + H(+)</text>
        <dbReference type="Rhea" id="RHEA:14445"/>
        <dbReference type="ChEBI" id="CHEBI:15354"/>
        <dbReference type="ChEBI" id="CHEBI:15377"/>
        <dbReference type="ChEBI" id="CHEBI:15378"/>
        <dbReference type="ChEBI" id="CHEBI:57643"/>
        <dbReference type="ChEBI" id="CHEBI:58608"/>
        <dbReference type="EC" id="3.1.4.4"/>
    </reaction>
</comment>
<dbReference type="PROSITE" id="PS50035">
    <property type="entry name" value="PLD"/>
    <property type="match status" value="1"/>
</dbReference>
<dbReference type="InterPro" id="IPR025202">
    <property type="entry name" value="PLD-like_dom"/>
</dbReference>
<dbReference type="KEGG" id="nio:NITINOP_3038"/>
<dbReference type="Pfam" id="PF13091">
    <property type="entry name" value="PLDc_2"/>
    <property type="match status" value="1"/>
</dbReference>
<keyword evidence="9" id="KW-1185">Reference proteome</keyword>
<evidence type="ECO:0000259" key="7">
    <source>
        <dbReference type="PROSITE" id="PS50035"/>
    </source>
</evidence>
<organism evidence="8 9">
    <name type="scientific">Candidatus Nitrospira inopinata</name>
    <dbReference type="NCBI Taxonomy" id="1715989"/>
    <lineage>
        <taxon>Bacteria</taxon>
        <taxon>Pseudomonadati</taxon>
        <taxon>Nitrospirota</taxon>
        <taxon>Nitrospiria</taxon>
        <taxon>Nitrospirales</taxon>
        <taxon>Nitrospiraceae</taxon>
        <taxon>Nitrospira</taxon>
    </lineage>
</organism>
<dbReference type="RefSeq" id="WP_062487010.1">
    <property type="nucleotide sequence ID" value="NZ_LN885086.1"/>
</dbReference>
<keyword evidence="5" id="KW-0442">Lipid degradation</keyword>
<dbReference type="AlphaFoldDB" id="A0A0S4KXQ0"/>
<dbReference type="GO" id="GO:0016891">
    <property type="term" value="F:RNA endonuclease activity producing 5'-phosphomonoesters, hydrolytic mechanism"/>
    <property type="evidence" value="ECO:0007669"/>
    <property type="project" value="TreeGrafter"/>
</dbReference>
<evidence type="ECO:0000256" key="4">
    <source>
        <dbReference type="ARBA" id="ARBA00022801"/>
    </source>
</evidence>
<feature type="domain" description="PLD phosphodiesterase" evidence="7">
    <location>
        <begin position="123"/>
        <end position="150"/>
    </location>
</feature>
<evidence type="ECO:0000256" key="2">
    <source>
        <dbReference type="ARBA" id="ARBA00008664"/>
    </source>
</evidence>
<reference evidence="9" key="1">
    <citation type="submission" date="2015-09" db="EMBL/GenBank/DDBJ databases">
        <authorList>
            <person name="Daims H."/>
        </authorList>
    </citation>
    <scope>NUCLEOTIDE SEQUENCE [LARGE SCALE GENOMIC DNA]</scope>
</reference>
<name>A0A0S4KXQ0_9BACT</name>
<proteinExistence type="inferred from homology"/>
<dbReference type="PANTHER" id="PTHR43856">
    <property type="entry name" value="CARDIOLIPIN HYDROLASE"/>
    <property type="match status" value="1"/>
</dbReference>
<keyword evidence="6" id="KW-0443">Lipid metabolism</keyword>
<keyword evidence="4" id="KW-0378">Hydrolase</keyword>
<accession>A0A0S4KXQ0</accession>
<sequence>MNGLRLCVFFWIGCCVAILGWPAGCVSTTSAGEVSASSVEVWYAPEDRPLQRAVGIYERATQYIYVAVYGMTFPPAVKALLAAHKQGVDVRIITDRQRLSDPKQRAAMTALREAGVPVKVNRHDGLMHLKQVVIDDQINMNGSMNHTGSGNRYNDERLDVIRDRDLSVKARDKFLSMWRDQARFEDWNPS</sequence>